<dbReference type="SUPFAM" id="SSF52540">
    <property type="entry name" value="P-loop containing nucleoside triphosphate hydrolases"/>
    <property type="match status" value="1"/>
</dbReference>
<evidence type="ECO:0000256" key="3">
    <source>
        <dbReference type="SAM" id="Coils"/>
    </source>
</evidence>
<accession>A0A8T0DRY0</accession>
<feature type="compositionally biased region" description="Basic and acidic residues" evidence="4">
    <location>
        <begin position="168"/>
        <end position="178"/>
    </location>
</feature>
<feature type="compositionally biased region" description="Basic and acidic residues" evidence="4">
    <location>
        <begin position="186"/>
        <end position="197"/>
    </location>
</feature>
<feature type="coiled-coil region" evidence="3">
    <location>
        <begin position="411"/>
        <end position="445"/>
    </location>
</feature>
<evidence type="ECO:0000313" key="5">
    <source>
        <dbReference type="EMBL" id="KAF8569411.1"/>
    </source>
</evidence>
<name>A0A8T0DRY0_9TREM</name>
<evidence type="ECO:0000256" key="1">
    <source>
        <dbReference type="ARBA" id="ARBA00022741"/>
    </source>
</evidence>
<dbReference type="Proteomes" id="UP000699462">
    <property type="component" value="Unassembled WGS sequence"/>
</dbReference>
<evidence type="ECO:0008006" key="7">
    <source>
        <dbReference type="Google" id="ProtNLM"/>
    </source>
</evidence>
<dbReference type="OrthoDB" id="6250985at2759"/>
<comment type="caution">
    <text evidence="5">The sequence shown here is derived from an EMBL/GenBank/DDBJ whole genome shotgun (WGS) entry which is preliminary data.</text>
</comment>
<dbReference type="GO" id="GO:0005524">
    <property type="term" value="F:ATP binding"/>
    <property type="evidence" value="ECO:0007669"/>
    <property type="project" value="UniProtKB-KW"/>
</dbReference>
<dbReference type="InterPro" id="IPR036961">
    <property type="entry name" value="Kinesin_motor_dom_sf"/>
</dbReference>
<feature type="region of interest" description="Disordered" evidence="4">
    <location>
        <begin position="144"/>
        <end position="231"/>
    </location>
</feature>
<feature type="compositionally biased region" description="Polar residues" evidence="4">
    <location>
        <begin position="199"/>
        <end position="231"/>
    </location>
</feature>
<feature type="region of interest" description="Disordered" evidence="4">
    <location>
        <begin position="80"/>
        <end position="99"/>
    </location>
</feature>
<protein>
    <recommendedName>
        <fullName evidence="7">Kinesin motor domain-containing protein</fullName>
    </recommendedName>
</protein>
<feature type="compositionally biased region" description="Polar residues" evidence="4">
    <location>
        <begin position="279"/>
        <end position="305"/>
    </location>
</feature>
<sequence length="1003" mass="114632">MGNKLVSICANKCSSFENTRNFAAENKSEETQAVSEDEVRNIKTNISVSPRVPRRIRYRKSAYYSRPGLRVTQELDFSSTRDKTVNNHEERSSYAQFTHGHKLPSKFPVKKTKYRLEHSVELPNPNLLVVKQFSSPSIGAVRGNYRISPNRGHSQTCSYEPFKNKRMSPKELYAERSTRWSLSDHPQTDCHGDHEGRTQCGNNSRVPLSSKQYTNSSNTHTQYTSETDINQNQQTSSFGRYRVGEWIDSKTSGNNLESRSNWTVARTCGDDHEAKATTVLGNSPSNEYQTATTGAVSKSRTATSDSNERAAIQGQKTKAKQESMQPLNLLIHTLQKDVMTRSKQMNRLKLDCQYNKEQIESLKVKLNESRTTGLRLEAANGRFITEFMRNKYLQIEVNQLTTELERRKFVFETKELEKRELLQELERLNRLRMQYKRQYQEAQLESSVASKQLQDIHEKCNTMEVFCDEEMQLQKMLYNLQAALGRVRVFVLLRPTVHDSCIRYVSPSELIFIPPKYTSYDCKRSNQYPSDQCTEDEIPVLCRLSHIVQPGSCRPLEVFNEISTTIDGVIDGLNACFVTVGPKQSGKSSTIFGESSYWERPRDIVHLERKSTFLRERRAYFRHLATSSANGFMELTRSEEFASIYGLFGLCLVHLLQNVKLKTILDGSIDDTVISRTYTISLASVTVSLNNEEPEYDLIANRSTNFTDSNLPSTVVSDQKFIAYRLEQQVISTVTDVISACELVHHRLRHYKPKNSRHDLSDSEDTHRVMLIKVQRRPTGISNSQPHSSQSGLLVLVDTVGLDSDLLLTSDSVMSEEKSTAQRSIRAWEDVAALAQAMRLNPQSNWFERTRLLQIIKPCIMPEKSKQQRLPTTCSLLLHLPCDKTQAHTTMQCLRLGLWVMQFDKEQDTVGQSNPNTEDTVRMQPSEKCRPTCIWRIGSVGQPLVYTTHSPVTFRRIGTSTRTLELQRCNSTFSRNYLNSNSWRQQTCCPEKSAGLQRTKSLG</sequence>
<evidence type="ECO:0000256" key="4">
    <source>
        <dbReference type="SAM" id="MobiDB-lite"/>
    </source>
</evidence>
<dbReference type="EMBL" id="JTDF01001885">
    <property type="protein sequence ID" value="KAF8569411.1"/>
    <property type="molecule type" value="Genomic_DNA"/>
</dbReference>
<gene>
    <name evidence="5" type="ORF">P879_04277</name>
</gene>
<keyword evidence="1" id="KW-0547">Nucleotide-binding</keyword>
<feature type="region of interest" description="Disordered" evidence="4">
    <location>
        <begin position="279"/>
        <end position="321"/>
    </location>
</feature>
<evidence type="ECO:0000256" key="2">
    <source>
        <dbReference type="ARBA" id="ARBA00022840"/>
    </source>
</evidence>
<dbReference type="InterPro" id="IPR027417">
    <property type="entry name" value="P-loop_NTPase"/>
</dbReference>
<keyword evidence="3" id="KW-0175">Coiled coil</keyword>
<proteinExistence type="predicted"/>
<keyword evidence="6" id="KW-1185">Reference proteome</keyword>
<reference evidence="5 6" key="1">
    <citation type="submission" date="2019-07" db="EMBL/GenBank/DDBJ databases">
        <title>Annotation for the trematode Paragonimus westermani.</title>
        <authorList>
            <person name="Choi Y.-J."/>
        </authorList>
    </citation>
    <scope>NUCLEOTIDE SEQUENCE [LARGE SCALE GENOMIC DNA]</scope>
    <source>
        <strain evidence="5">180907_Pwestermani</strain>
    </source>
</reference>
<evidence type="ECO:0000313" key="6">
    <source>
        <dbReference type="Proteomes" id="UP000699462"/>
    </source>
</evidence>
<dbReference type="Gene3D" id="3.40.850.10">
    <property type="entry name" value="Kinesin motor domain"/>
    <property type="match status" value="1"/>
</dbReference>
<dbReference type="AlphaFoldDB" id="A0A8T0DRY0"/>
<feature type="compositionally biased region" description="Basic and acidic residues" evidence="4">
    <location>
        <begin position="80"/>
        <end position="92"/>
    </location>
</feature>
<keyword evidence="2" id="KW-0067">ATP-binding</keyword>
<organism evidence="5 6">
    <name type="scientific">Paragonimus westermani</name>
    <dbReference type="NCBI Taxonomy" id="34504"/>
    <lineage>
        <taxon>Eukaryota</taxon>
        <taxon>Metazoa</taxon>
        <taxon>Spiralia</taxon>
        <taxon>Lophotrochozoa</taxon>
        <taxon>Platyhelminthes</taxon>
        <taxon>Trematoda</taxon>
        <taxon>Digenea</taxon>
        <taxon>Plagiorchiida</taxon>
        <taxon>Troglotremata</taxon>
        <taxon>Troglotrematidae</taxon>
        <taxon>Paragonimus</taxon>
    </lineage>
</organism>